<dbReference type="EMBL" id="CP118615">
    <property type="protein sequence ID" value="WDZ84526.1"/>
    <property type="molecule type" value="Genomic_DNA"/>
</dbReference>
<evidence type="ECO:0000313" key="1">
    <source>
        <dbReference type="EMBL" id="WDZ84526.1"/>
    </source>
</evidence>
<protein>
    <submittedName>
        <fullName evidence="1">Uncharacterized protein</fullName>
    </submittedName>
</protein>
<proteinExistence type="predicted"/>
<gene>
    <name evidence="1" type="ORF">PVK37_29505</name>
</gene>
<organism evidence="1 2">
    <name type="scientific">Micromonospora cathayae</name>
    <dbReference type="NCBI Taxonomy" id="3028804"/>
    <lineage>
        <taxon>Bacteria</taxon>
        <taxon>Bacillati</taxon>
        <taxon>Actinomycetota</taxon>
        <taxon>Actinomycetes</taxon>
        <taxon>Micromonosporales</taxon>
        <taxon>Micromonosporaceae</taxon>
        <taxon>Micromonospora</taxon>
    </lineage>
</organism>
<accession>A0ABY7ZP23</accession>
<dbReference type="Proteomes" id="UP001219605">
    <property type="component" value="Chromosome"/>
</dbReference>
<dbReference type="RefSeq" id="WP_275031088.1">
    <property type="nucleotide sequence ID" value="NZ_CP118615.1"/>
</dbReference>
<reference evidence="1 2" key="1">
    <citation type="submission" date="2023-02" db="EMBL/GenBank/DDBJ databases">
        <authorList>
            <person name="Mo P."/>
        </authorList>
    </citation>
    <scope>NUCLEOTIDE SEQUENCE [LARGE SCALE GENOMIC DNA]</scope>
    <source>
        <strain evidence="1 2">HUAS 3</strain>
    </source>
</reference>
<keyword evidence="2" id="KW-1185">Reference proteome</keyword>
<name>A0ABY7ZP23_9ACTN</name>
<evidence type="ECO:0000313" key="2">
    <source>
        <dbReference type="Proteomes" id="UP001219605"/>
    </source>
</evidence>
<sequence length="268" mass="30797">MGERGESTRYAYWSNRRVRSIADEEGISIAARWRSKFVLSLPFLPVEWEFGREPRSLYKNEIAERIERSIGSLAVEDFVTPPPVQYAKGVGRVEFSHFVTYEDDRIVLGVRSVASDGTRVFVCLFGSKDNVAGFMGPNDPVAEGWSSSAMFSISKWLKTRCAENNSQWDDPQSISVEAMKIAFEQGFTKESRESPDQPWKRGYTFGDASNSEWFAEIYSDVVLDQERWDLDEPVDRILVGAPVWVRTPRAAARRYIDYRRDMNVRRYG</sequence>